<organism evidence="1 2">
    <name type="scientific">Flagellimonas marina</name>
    <dbReference type="NCBI Taxonomy" id="1775168"/>
    <lineage>
        <taxon>Bacteria</taxon>
        <taxon>Pseudomonadati</taxon>
        <taxon>Bacteroidota</taxon>
        <taxon>Flavobacteriia</taxon>
        <taxon>Flavobacteriales</taxon>
        <taxon>Flavobacteriaceae</taxon>
        <taxon>Flagellimonas</taxon>
    </lineage>
</organism>
<dbReference type="EMBL" id="JBHSCL010000004">
    <property type="protein sequence ID" value="MFC4220059.1"/>
    <property type="molecule type" value="Genomic_DNA"/>
</dbReference>
<sequence length="165" mass="18584">MKMLVHFLMLVAVQGLFGQELSFSPDMVFGHRSVTYKHTIGYAFSPKVSINNLTLYDTEYNSDINNIYFIRSGIGLFFGKLMTNLAIGVKNPGAFATFSLGINNSGSRFSYNYSMGTTYQDGFSLEQTLILDYQPRLNGLYKPISCGKPEWGWLYTRLATVETGY</sequence>
<keyword evidence="2" id="KW-1185">Reference proteome</keyword>
<proteinExistence type="predicted"/>
<dbReference type="RefSeq" id="WP_379763394.1">
    <property type="nucleotide sequence ID" value="NZ_JBHSCL010000004.1"/>
</dbReference>
<dbReference type="Proteomes" id="UP001595841">
    <property type="component" value="Unassembled WGS sequence"/>
</dbReference>
<gene>
    <name evidence="1" type="ORF">ACFOWS_07940</name>
</gene>
<reference evidence="2" key="1">
    <citation type="journal article" date="2019" name="Int. J. Syst. Evol. Microbiol.">
        <title>The Global Catalogue of Microorganisms (GCM) 10K type strain sequencing project: providing services to taxonomists for standard genome sequencing and annotation.</title>
        <authorList>
            <consortium name="The Broad Institute Genomics Platform"/>
            <consortium name="The Broad Institute Genome Sequencing Center for Infectious Disease"/>
            <person name="Wu L."/>
            <person name="Ma J."/>
        </authorList>
    </citation>
    <scope>NUCLEOTIDE SEQUENCE [LARGE SCALE GENOMIC DNA]</scope>
    <source>
        <strain evidence="2">CGMCC 1.15774</strain>
    </source>
</reference>
<name>A0ABV8PKM0_9FLAO</name>
<protein>
    <submittedName>
        <fullName evidence="1">Uncharacterized protein</fullName>
    </submittedName>
</protein>
<evidence type="ECO:0000313" key="1">
    <source>
        <dbReference type="EMBL" id="MFC4220059.1"/>
    </source>
</evidence>
<accession>A0ABV8PKM0</accession>
<comment type="caution">
    <text evidence="1">The sequence shown here is derived from an EMBL/GenBank/DDBJ whole genome shotgun (WGS) entry which is preliminary data.</text>
</comment>
<evidence type="ECO:0000313" key="2">
    <source>
        <dbReference type="Proteomes" id="UP001595841"/>
    </source>
</evidence>